<organism evidence="2 3">
    <name type="scientific">Arthrobacter flavus</name>
    <dbReference type="NCBI Taxonomy" id="95172"/>
    <lineage>
        <taxon>Bacteria</taxon>
        <taxon>Bacillati</taxon>
        <taxon>Actinomycetota</taxon>
        <taxon>Actinomycetes</taxon>
        <taxon>Micrococcales</taxon>
        <taxon>Micrococcaceae</taxon>
        <taxon>Arthrobacter</taxon>
    </lineage>
</organism>
<feature type="transmembrane region" description="Helical" evidence="1">
    <location>
        <begin position="97"/>
        <end position="116"/>
    </location>
</feature>
<protein>
    <submittedName>
        <fullName evidence="2">CDP-alcohol phosphatidyltransferase family protein</fullName>
        <ecNumber evidence="2">2.7.8.-</ecNumber>
    </submittedName>
</protein>
<dbReference type="GO" id="GO:0016740">
    <property type="term" value="F:transferase activity"/>
    <property type="evidence" value="ECO:0007669"/>
    <property type="project" value="UniProtKB-KW"/>
</dbReference>
<gene>
    <name evidence="2" type="ORF">ACFSFX_01135</name>
</gene>
<dbReference type="InterPro" id="IPR000462">
    <property type="entry name" value="CDP-OH_P_trans"/>
</dbReference>
<keyword evidence="2" id="KW-0808">Transferase</keyword>
<proteinExistence type="predicted"/>
<sequence>MFDARLRPLLAPALNRVAAVLDVPWISPNRLTGMNLLLGLASAGFAAAQWWLPALAAWLLCRLADGLDGPLARRRASQRGAVRDTGQGGFWDISADFIVYGATVIGVAIGATAGFGAPWLPFLLVLFAYYINGSVFLAFSSIAEKNGRQLDDGRSLSFLGGLAEGAETVLVHSLWLLFPAFAWQVASVWAVLVMISAAQRIFAGYRALA</sequence>
<reference evidence="3" key="1">
    <citation type="journal article" date="2019" name="Int. J. Syst. Evol. Microbiol.">
        <title>The Global Catalogue of Microorganisms (GCM) 10K type strain sequencing project: providing services to taxonomists for standard genome sequencing and annotation.</title>
        <authorList>
            <consortium name="The Broad Institute Genomics Platform"/>
            <consortium name="The Broad Institute Genome Sequencing Center for Infectious Disease"/>
            <person name="Wu L."/>
            <person name="Ma J."/>
        </authorList>
    </citation>
    <scope>NUCLEOTIDE SEQUENCE [LARGE SCALE GENOMIC DNA]</scope>
    <source>
        <strain evidence="3">JCM 11496</strain>
    </source>
</reference>
<accession>A0ABW4Q509</accession>
<dbReference type="EMBL" id="JBHUGA010000003">
    <property type="protein sequence ID" value="MFD1845199.1"/>
    <property type="molecule type" value="Genomic_DNA"/>
</dbReference>
<evidence type="ECO:0000313" key="2">
    <source>
        <dbReference type="EMBL" id="MFD1845199.1"/>
    </source>
</evidence>
<dbReference type="InterPro" id="IPR043130">
    <property type="entry name" value="CDP-OH_PTrfase_TM_dom"/>
</dbReference>
<feature type="transmembrane region" description="Helical" evidence="1">
    <location>
        <begin position="36"/>
        <end position="61"/>
    </location>
</feature>
<evidence type="ECO:0000313" key="3">
    <source>
        <dbReference type="Proteomes" id="UP001597307"/>
    </source>
</evidence>
<dbReference type="RefSeq" id="WP_343877227.1">
    <property type="nucleotide sequence ID" value="NZ_BAAAIJ010000003.1"/>
</dbReference>
<keyword evidence="1" id="KW-1133">Transmembrane helix</keyword>
<dbReference type="Pfam" id="PF01066">
    <property type="entry name" value="CDP-OH_P_transf"/>
    <property type="match status" value="1"/>
</dbReference>
<name>A0ABW4Q509_9MICC</name>
<keyword evidence="1" id="KW-0472">Membrane</keyword>
<keyword evidence="1" id="KW-0812">Transmembrane</keyword>
<dbReference type="Gene3D" id="1.20.120.1760">
    <property type="match status" value="1"/>
</dbReference>
<keyword evidence="3" id="KW-1185">Reference proteome</keyword>
<dbReference type="Proteomes" id="UP001597307">
    <property type="component" value="Unassembled WGS sequence"/>
</dbReference>
<evidence type="ECO:0000256" key="1">
    <source>
        <dbReference type="SAM" id="Phobius"/>
    </source>
</evidence>
<dbReference type="EC" id="2.7.8.-" evidence="2"/>
<comment type="caution">
    <text evidence="2">The sequence shown here is derived from an EMBL/GenBank/DDBJ whole genome shotgun (WGS) entry which is preliminary data.</text>
</comment>
<feature type="transmembrane region" description="Helical" evidence="1">
    <location>
        <begin position="122"/>
        <end position="143"/>
    </location>
</feature>
<feature type="transmembrane region" description="Helical" evidence="1">
    <location>
        <begin position="181"/>
        <end position="203"/>
    </location>
</feature>